<keyword evidence="2" id="KW-0479">Metal-binding</keyword>
<dbReference type="NCBIfam" id="NF041926">
    <property type="entry name" value="QatD"/>
    <property type="match status" value="1"/>
</dbReference>
<dbReference type="PANTHER" id="PTHR46317:SF1">
    <property type="entry name" value="HYDROLASE, TATD FAMILY"/>
    <property type="match status" value="1"/>
</dbReference>
<protein>
    <submittedName>
        <fullName evidence="4">Qat anti-phage system TatD family nuclease QatD</fullName>
    </submittedName>
</protein>
<keyword evidence="5" id="KW-1185">Reference proteome</keyword>
<evidence type="ECO:0000313" key="5">
    <source>
        <dbReference type="Proteomes" id="UP001231616"/>
    </source>
</evidence>
<name>A0ABT9H4Y9_9GAMM</name>
<comment type="caution">
    <text evidence="4">The sequence shown here is derived from an EMBL/GenBank/DDBJ whole genome shotgun (WGS) entry which is preliminary data.</text>
</comment>
<dbReference type="Proteomes" id="UP001231616">
    <property type="component" value="Unassembled WGS sequence"/>
</dbReference>
<organism evidence="4 5">
    <name type="scientific">Alkalimonas collagenimarina</name>
    <dbReference type="NCBI Taxonomy" id="400390"/>
    <lineage>
        <taxon>Bacteria</taxon>
        <taxon>Pseudomonadati</taxon>
        <taxon>Pseudomonadota</taxon>
        <taxon>Gammaproteobacteria</taxon>
        <taxon>Alkalimonas</taxon>
    </lineage>
</organism>
<keyword evidence="3" id="KW-0378">Hydrolase</keyword>
<evidence type="ECO:0000256" key="2">
    <source>
        <dbReference type="ARBA" id="ARBA00022723"/>
    </source>
</evidence>
<reference evidence="4 5" key="1">
    <citation type="submission" date="2023-08" db="EMBL/GenBank/DDBJ databases">
        <authorList>
            <person name="Joshi A."/>
            <person name="Thite S."/>
        </authorList>
    </citation>
    <scope>NUCLEOTIDE SEQUENCE [LARGE SCALE GENOMIC DNA]</scope>
    <source>
        <strain evidence="4 5">AC40</strain>
    </source>
</reference>
<dbReference type="Pfam" id="PF01026">
    <property type="entry name" value="TatD_DNase"/>
    <property type="match status" value="1"/>
</dbReference>
<proteinExistence type="inferred from homology"/>
<gene>
    <name evidence="4" type="primary">qatD</name>
    <name evidence="4" type="ORF">Q3O60_17380</name>
</gene>
<dbReference type="InterPro" id="IPR001130">
    <property type="entry name" value="TatD-like"/>
</dbReference>
<dbReference type="EMBL" id="JAUZVZ010000044">
    <property type="protein sequence ID" value="MDP4537955.1"/>
    <property type="molecule type" value="Genomic_DNA"/>
</dbReference>
<accession>A0ABT9H4Y9</accession>
<evidence type="ECO:0000313" key="4">
    <source>
        <dbReference type="EMBL" id="MDP4537955.1"/>
    </source>
</evidence>
<dbReference type="PIRSF" id="PIRSF005902">
    <property type="entry name" value="DNase_TatD"/>
    <property type="match status" value="1"/>
</dbReference>
<dbReference type="RefSeq" id="WP_305895194.1">
    <property type="nucleotide sequence ID" value="NZ_JAUZVZ010000044.1"/>
</dbReference>
<evidence type="ECO:0000256" key="1">
    <source>
        <dbReference type="ARBA" id="ARBA00009275"/>
    </source>
</evidence>
<sequence>MMDLHCHVDLYPDYGKVLSNIEDSGFYVLSVTTVPSAYEGTTKLTCGLKKCRTALGLHPQLAHKRKNELPLFDRFASDTRFIGEIGLDGSRGYREHMEDQLMVFNHVLKTCELYNDKILTIHSLNAVDEVLACLRNHPRAGTPILHWFLAKKKQVVEAVGLGCYFSIGPAMLTSKRAKSVIAWIPRDRVLLETDGPFAQLDGQPLYPSDTSTVINYLAVEWDVSLDIAYDQLKTNLIHLLDVEKNF</sequence>
<evidence type="ECO:0000256" key="3">
    <source>
        <dbReference type="ARBA" id="ARBA00022801"/>
    </source>
</evidence>
<dbReference type="PANTHER" id="PTHR46317">
    <property type="entry name" value="HYDROLASE OF PHP SUPERFAMILY-RELATED PROTEIN"/>
    <property type="match status" value="1"/>
</dbReference>
<dbReference type="InterPro" id="IPR049677">
    <property type="entry name" value="QatD"/>
</dbReference>
<dbReference type="Gene3D" id="3.20.20.140">
    <property type="entry name" value="Metal-dependent hydrolases"/>
    <property type="match status" value="1"/>
</dbReference>
<dbReference type="InterPro" id="IPR032466">
    <property type="entry name" value="Metal_Hydrolase"/>
</dbReference>
<comment type="similarity">
    <text evidence="1">Belongs to the metallo-dependent hydrolases superfamily. TatD-type hydrolase family.</text>
</comment>
<dbReference type="SUPFAM" id="SSF51556">
    <property type="entry name" value="Metallo-dependent hydrolases"/>
    <property type="match status" value="1"/>
</dbReference>